<dbReference type="Proteomes" id="UP000031512">
    <property type="component" value="Unassembled WGS sequence"/>
</dbReference>
<accession>L1LB10</accession>
<dbReference type="GeneID" id="15804272"/>
<name>L1LB10_THEEQ</name>
<dbReference type="KEGG" id="beq:BEWA_011960"/>
<dbReference type="eggNOG" id="ENOG502QXCC">
    <property type="taxonomic scope" value="Eukaryota"/>
</dbReference>
<proteinExistence type="predicted"/>
<evidence type="ECO:0000313" key="1">
    <source>
        <dbReference type="EMBL" id="EKX72637.1"/>
    </source>
</evidence>
<dbReference type="AlphaFoldDB" id="L1LB10"/>
<dbReference type="OrthoDB" id="361600at2759"/>
<keyword evidence="2" id="KW-1185">Reference proteome</keyword>
<protein>
    <submittedName>
        <fullName evidence="1">Uncharacterized protein</fullName>
    </submittedName>
</protein>
<sequence length="554" mass="63939">MNVTLVHLLYTLAAESRKNNEDSTDKHESKTGIRELFERIREGMKLCSNDSEISEEESETQGIYTVKVICKLEKLAKDALERVFNKDYGRSHHELVVNGMVLMIAFLSPEQFSWHYHIDPMENSLKFCCRFAKVTAESLELHLSSLSALFSSICAICDENGFCEDIDEHQTRQPSKVLRSLGTMLQLIYLPAKTNFSEPNLIITKLAVEHDVVEFFCNEESAKYPDIKLYNKLASGYNLYNIPCRLSVFGCRIILRSYESIFAIPEFHDHRVALPYLVLISNTTNGIHMGEFYSALILVLDNMHGTLFECKNVQLDKHPIDGILREMVKRVYSDILRFNEHLDKCLECFIKLTSLAYKEDDVRLYDTMEELMDKLLFMDNIECTIVYLKHYHLYLERAPLACASTMIQTMELIFTLTNSIHTVNGLECIEKLLEHIPDDTIYYLYDIHCRLTILYLQLVCEGNGLKDSIANLQENKVFNGTIVKMKDDFEHLGKTLHRKEVIGAMERIWKLILGIIGEDKLTQFMAGARDKIAQSTHAHTIKCVFDYYDLVTTF</sequence>
<gene>
    <name evidence="1" type="ORF">BEWA_011960</name>
</gene>
<dbReference type="RefSeq" id="XP_004832089.1">
    <property type="nucleotide sequence ID" value="XM_004832032.1"/>
</dbReference>
<comment type="caution">
    <text evidence="1">The sequence shown here is derived from an EMBL/GenBank/DDBJ whole genome shotgun (WGS) entry which is preliminary data.</text>
</comment>
<evidence type="ECO:0000313" key="2">
    <source>
        <dbReference type="Proteomes" id="UP000031512"/>
    </source>
</evidence>
<dbReference type="EMBL" id="ACOU01000004">
    <property type="protein sequence ID" value="EKX72637.1"/>
    <property type="molecule type" value="Genomic_DNA"/>
</dbReference>
<dbReference type="VEuPathDB" id="PiroplasmaDB:BEWA_011960"/>
<reference evidence="1 2" key="1">
    <citation type="journal article" date="2012" name="BMC Genomics">
        <title>Comparative genomic analysis and phylogenetic position of Theileria equi.</title>
        <authorList>
            <person name="Kappmeyer L.S."/>
            <person name="Thiagarajan M."/>
            <person name="Herndon D.R."/>
            <person name="Ramsay J.D."/>
            <person name="Caler E."/>
            <person name="Djikeng A."/>
            <person name="Gillespie J.J."/>
            <person name="Lau A.O."/>
            <person name="Roalson E.H."/>
            <person name="Silva J.C."/>
            <person name="Silva M.G."/>
            <person name="Suarez C.E."/>
            <person name="Ueti M.W."/>
            <person name="Nene V.M."/>
            <person name="Mealey R.H."/>
            <person name="Knowles D.P."/>
            <person name="Brayton K.A."/>
        </authorList>
    </citation>
    <scope>NUCLEOTIDE SEQUENCE [LARGE SCALE GENOMIC DNA]</scope>
    <source>
        <strain evidence="1 2">WA</strain>
    </source>
</reference>
<organism evidence="1 2">
    <name type="scientific">Theileria equi strain WA</name>
    <dbReference type="NCBI Taxonomy" id="1537102"/>
    <lineage>
        <taxon>Eukaryota</taxon>
        <taxon>Sar</taxon>
        <taxon>Alveolata</taxon>
        <taxon>Apicomplexa</taxon>
        <taxon>Aconoidasida</taxon>
        <taxon>Piroplasmida</taxon>
        <taxon>Theileriidae</taxon>
        <taxon>Theileria</taxon>
    </lineage>
</organism>